<proteinExistence type="predicted"/>
<dbReference type="InterPro" id="IPR000524">
    <property type="entry name" value="Tscrpt_reg_HTH_GntR"/>
</dbReference>
<reference evidence="6" key="1">
    <citation type="submission" date="2016-10" db="EMBL/GenBank/DDBJ databases">
        <authorList>
            <person name="Varghese N."/>
            <person name="Submissions S."/>
        </authorList>
    </citation>
    <scope>NUCLEOTIDE SEQUENCE [LARGE SCALE GENOMIC DNA]</scope>
    <source>
        <strain evidence="6">CGMCC 4.7047</strain>
    </source>
</reference>
<dbReference type="SUPFAM" id="SSF46785">
    <property type="entry name" value="Winged helix' DNA-binding domain"/>
    <property type="match status" value="1"/>
</dbReference>
<name>A0A1I6QQW4_9ACTN</name>
<dbReference type="PROSITE" id="PS50949">
    <property type="entry name" value="HTH_GNTR"/>
    <property type="match status" value="1"/>
</dbReference>
<accession>A0A1I6QQW4</accession>
<evidence type="ECO:0000256" key="3">
    <source>
        <dbReference type="ARBA" id="ARBA00023163"/>
    </source>
</evidence>
<dbReference type="GO" id="GO:0003677">
    <property type="term" value="F:DNA binding"/>
    <property type="evidence" value="ECO:0007669"/>
    <property type="project" value="UniProtKB-KW"/>
</dbReference>
<dbReference type="STRING" id="1176198.SAMN05444716_102210"/>
<dbReference type="PANTHER" id="PTHR38445">
    <property type="entry name" value="HTH-TYPE TRANSCRIPTIONAL REPRESSOR YTRA"/>
    <property type="match status" value="1"/>
</dbReference>
<evidence type="ECO:0000313" key="5">
    <source>
        <dbReference type="EMBL" id="SFS54866.1"/>
    </source>
</evidence>
<dbReference type="AlphaFoldDB" id="A0A1I6QQW4"/>
<feature type="domain" description="HTH gntR-type" evidence="4">
    <location>
        <begin position="11"/>
        <end position="79"/>
    </location>
</feature>
<dbReference type="InterPro" id="IPR036390">
    <property type="entry name" value="WH_DNA-bd_sf"/>
</dbReference>
<dbReference type="Proteomes" id="UP000198873">
    <property type="component" value="Unassembled WGS sequence"/>
</dbReference>
<sequence>MLIRIDPASSRPLSAQIAASVRRALTGGELRGGDRLPPARDVARSLGINMHTVLKGYQELKAEGLIDLRPGRGAVVTAAAPRSRARLLEAGHHLVALARESGFSDEETLALVRECLAPPAGGGGR</sequence>
<gene>
    <name evidence="5" type="ORF">SAMN05444716_102210</name>
</gene>
<protein>
    <submittedName>
        <fullName evidence="5">DNA-binding transcriptional regulator YhcF, GntR family</fullName>
    </submittedName>
</protein>
<dbReference type="Gene3D" id="1.10.10.10">
    <property type="entry name" value="Winged helix-like DNA-binding domain superfamily/Winged helix DNA-binding domain"/>
    <property type="match status" value="1"/>
</dbReference>
<evidence type="ECO:0000259" key="4">
    <source>
        <dbReference type="PROSITE" id="PS50949"/>
    </source>
</evidence>
<dbReference type="CDD" id="cd07377">
    <property type="entry name" value="WHTH_GntR"/>
    <property type="match status" value="1"/>
</dbReference>
<dbReference type="SMART" id="SM00345">
    <property type="entry name" value="HTH_GNTR"/>
    <property type="match status" value="1"/>
</dbReference>
<evidence type="ECO:0000313" key="6">
    <source>
        <dbReference type="Proteomes" id="UP000198873"/>
    </source>
</evidence>
<dbReference type="RefSeq" id="WP_093842327.1">
    <property type="nucleotide sequence ID" value="NZ_CP054938.1"/>
</dbReference>
<dbReference type="EMBL" id="FPAB01000002">
    <property type="protein sequence ID" value="SFS54866.1"/>
    <property type="molecule type" value="Genomic_DNA"/>
</dbReference>
<evidence type="ECO:0000256" key="1">
    <source>
        <dbReference type="ARBA" id="ARBA00023015"/>
    </source>
</evidence>
<dbReference type="Pfam" id="PF00392">
    <property type="entry name" value="GntR"/>
    <property type="match status" value="1"/>
</dbReference>
<keyword evidence="6" id="KW-1185">Reference proteome</keyword>
<dbReference type="GO" id="GO:0003700">
    <property type="term" value="F:DNA-binding transcription factor activity"/>
    <property type="evidence" value="ECO:0007669"/>
    <property type="project" value="InterPro"/>
</dbReference>
<keyword evidence="2 5" id="KW-0238">DNA-binding</keyword>
<dbReference type="InterPro" id="IPR036388">
    <property type="entry name" value="WH-like_DNA-bd_sf"/>
</dbReference>
<dbReference type="PANTHER" id="PTHR38445:SF7">
    <property type="entry name" value="GNTR-FAMILY TRANSCRIPTIONAL REGULATOR"/>
    <property type="match status" value="1"/>
</dbReference>
<keyword evidence="1" id="KW-0805">Transcription regulation</keyword>
<evidence type="ECO:0000256" key="2">
    <source>
        <dbReference type="ARBA" id="ARBA00023125"/>
    </source>
</evidence>
<keyword evidence="3" id="KW-0804">Transcription</keyword>
<organism evidence="5 6">
    <name type="scientific">Streptomyces harbinensis</name>
    <dbReference type="NCBI Taxonomy" id="1176198"/>
    <lineage>
        <taxon>Bacteria</taxon>
        <taxon>Bacillati</taxon>
        <taxon>Actinomycetota</taxon>
        <taxon>Actinomycetes</taxon>
        <taxon>Kitasatosporales</taxon>
        <taxon>Streptomycetaceae</taxon>
        <taxon>Streptomyces</taxon>
    </lineage>
</organism>